<organism evidence="2">
    <name type="scientific">Nakamurella sp. A5-74</name>
    <dbReference type="NCBI Taxonomy" id="3158264"/>
    <lineage>
        <taxon>Bacteria</taxon>
        <taxon>Bacillati</taxon>
        <taxon>Actinomycetota</taxon>
        <taxon>Actinomycetes</taxon>
        <taxon>Nakamurellales</taxon>
        <taxon>Nakamurellaceae</taxon>
        <taxon>Nakamurella</taxon>
    </lineage>
</organism>
<feature type="compositionally biased region" description="Low complexity" evidence="1">
    <location>
        <begin position="361"/>
        <end position="385"/>
    </location>
</feature>
<dbReference type="InterPro" id="IPR011047">
    <property type="entry name" value="Quinoprotein_ADH-like_sf"/>
</dbReference>
<dbReference type="RefSeq" id="WP_353649960.1">
    <property type="nucleotide sequence ID" value="NZ_CP159218.1"/>
</dbReference>
<name>A0AAU8DRR5_9ACTN</name>
<dbReference type="AlphaFoldDB" id="A0AAU8DRR5"/>
<dbReference type="InterPro" id="IPR015943">
    <property type="entry name" value="WD40/YVTN_repeat-like_dom_sf"/>
</dbReference>
<gene>
    <name evidence="2" type="ORF">ABLG96_03070</name>
</gene>
<feature type="region of interest" description="Disordered" evidence="1">
    <location>
        <begin position="361"/>
        <end position="389"/>
    </location>
</feature>
<dbReference type="EMBL" id="CP159218">
    <property type="protein sequence ID" value="XCG64347.1"/>
    <property type="molecule type" value="Genomic_DNA"/>
</dbReference>
<protein>
    <recommendedName>
        <fullName evidence="3">PQQ-binding-like beta-propeller repeat protein</fullName>
    </recommendedName>
</protein>
<dbReference type="Gene3D" id="2.130.10.10">
    <property type="entry name" value="YVTN repeat-like/Quinoprotein amine dehydrogenase"/>
    <property type="match status" value="1"/>
</dbReference>
<accession>A0AAU8DRR5</accession>
<evidence type="ECO:0008006" key="3">
    <source>
        <dbReference type="Google" id="ProtNLM"/>
    </source>
</evidence>
<evidence type="ECO:0000313" key="2">
    <source>
        <dbReference type="EMBL" id="XCG64347.1"/>
    </source>
</evidence>
<reference evidence="2" key="1">
    <citation type="submission" date="2024-05" db="EMBL/GenBank/DDBJ databases">
        <authorList>
            <person name="Cai S.Y."/>
            <person name="Jin L.M."/>
            <person name="Li H.R."/>
        </authorList>
    </citation>
    <scope>NUCLEOTIDE SEQUENCE</scope>
    <source>
        <strain evidence="2">A5-74</strain>
    </source>
</reference>
<proteinExistence type="predicted"/>
<sequence length="469" mass="49942">MTPGTSNTAFARRRRRDLVIAAAIAFVAAALAGTIYFTSDIRAVTSTNAPETAIPRNTTRVPTALRQLWTQPTDQTLGAAASARGVVVTTDQHSVIGRDPATGAQRWIYSRSNRDLCAVYSSDVTGGTKISAGPGVRGIIAIYRHGSQCQEVVTLDPQTGARKYQRTIPGDPSGTMISGGPYAGWLSHDLLDLWRNELYRTYQYGNQPASPESNTGHTGCTFLDAATTDQQFATVENCPQTSPTLRLVMNWADPRDKKPAEWSSYRSEPRADIDTGATAARILGITRDRVAVLVNAPVTALVVYDADGSEVSRTPVTVPTGVFDITGPTPRTTLDEVQYALLGATLTAVTVETRTVKVTTTPTTTTTPDLLPTGSTAASAAPTVTSEDRDTPVLAWQRDKVIGLPAAAGGNVLIPTATGIDIANRIEGTTFRSLTVSRPTKPTRVDLLVIGSNLVELRGNEVAVYGMTP</sequence>
<dbReference type="SUPFAM" id="SSF50998">
    <property type="entry name" value="Quinoprotein alcohol dehydrogenase-like"/>
    <property type="match status" value="1"/>
</dbReference>
<evidence type="ECO:0000256" key="1">
    <source>
        <dbReference type="SAM" id="MobiDB-lite"/>
    </source>
</evidence>